<dbReference type="NCBIfam" id="TIGR01850">
    <property type="entry name" value="argC"/>
    <property type="match status" value="1"/>
</dbReference>
<evidence type="ECO:0000256" key="5">
    <source>
        <dbReference type="HAMAP-Rule" id="MF_00150"/>
    </source>
</evidence>
<comment type="similarity">
    <text evidence="5">Belongs to the NAGSA dehydrogenase family. Type 1 subfamily.</text>
</comment>
<dbReference type="HAMAP" id="MF_00150">
    <property type="entry name" value="ArgC_type1"/>
    <property type="match status" value="1"/>
</dbReference>
<dbReference type="SUPFAM" id="SSF55347">
    <property type="entry name" value="Glyceraldehyde-3-phosphate dehydrogenase-like, C-terminal domain"/>
    <property type="match status" value="1"/>
</dbReference>
<keyword evidence="2 5" id="KW-0028">Amino-acid biosynthesis</keyword>
<evidence type="ECO:0000256" key="4">
    <source>
        <dbReference type="ARBA" id="ARBA00023002"/>
    </source>
</evidence>
<keyword evidence="3 5" id="KW-0521">NADP</keyword>
<dbReference type="InterPro" id="IPR058924">
    <property type="entry name" value="AGPR_dimerisation_dom"/>
</dbReference>
<name>A0ABV9Q6M3_9BACL</name>
<keyword evidence="5" id="KW-0963">Cytoplasm</keyword>
<evidence type="ECO:0000256" key="1">
    <source>
        <dbReference type="ARBA" id="ARBA00022571"/>
    </source>
</evidence>
<feature type="domain" description="Semialdehyde dehydrogenase NAD-binding" evidence="7">
    <location>
        <begin position="3"/>
        <end position="141"/>
    </location>
</feature>
<dbReference type="CDD" id="cd17895">
    <property type="entry name" value="AGPR_1_N"/>
    <property type="match status" value="1"/>
</dbReference>
<dbReference type="Pfam" id="PF22698">
    <property type="entry name" value="Semialdhyde_dhC_1"/>
    <property type="match status" value="1"/>
</dbReference>
<keyword evidence="9" id="KW-1185">Reference proteome</keyword>
<keyword evidence="4 5" id="KW-0560">Oxidoreductase</keyword>
<dbReference type="EC" id="1.2.1.38" evidence="5"/>
<comment type="pathway">
    <text evidence="5">Amino-acid biosynthesis; L-arginine biosynthesis; N(2)-acetyl-L-ornithine from L-glutamate: step 3/4.</text>
</comment>
<dbReference type="InterPro" id="IPR000706">
    <property type="entry name" value="AGPR_type-1"/>
</dbReference>
<dbReference type="PANTHER" id="PTHR32338:SF10">
    <property type="entry name" value="N-ACETYL-GAMMA-GLUTAMYL-PHOSPHATE REDUCTASE, CHLOROPLASTIC-RELATED"/>
    <property type="match status" value="1"/>
</dbReference>
<comment type="catalytic activity">
    <reaction evidence="5">
        <text>N-acetyl-L-glutamate 5-semialdehyde + phosphate + NADP(+) = N-acetyl-L-glutamyl 5-phosphate + NADPH + H(+)</text>
        <dbReference type="Rhea" id="RHEA:21588"/>
        <dbReference type="ChEBI" id="CHEBI:15378"/>
        <dbReference type="ChEBI" id="CHEBI:29123"/>
        <dbReference type="ChEBI" id="CHEBI:43474"/>
        <dbReference type="ChEBI" id="CHEBI:57783"/>
        <dbReference type="ChEBI" id="CHEBI:57936"/>
        <dbReference type="ChEBI" id="CHEBI:58349"/>
        <dbReference type="EC" id="1.2.1.38"/>
    </reaction>
</comment>
<sequence>MIRAAVVGASGYTGIELLRLLQRHPQVQVTCMTGDSSAGKDIQSIYPHLQGFYGNRIETVDPDAIAEQADVAFIALPSGHAGGIVPGLLKNGLRVIDLGGDLRLPADLYETWYGKKPVPAEVQNEAVYGLSEWYREEIKEAKLIANPGCFPTATLLALLPLIQAAAVEKDSIIVDAKSGVSGAGRTASLGSLFAEVNENFKAYRVNQHQHTPEIEMQLSRIAGEKVIMTFTPHLVPMNRGILATCYAKVKAGWTQSKLFDLYRSTYEGKPFVRIRPEGNYPQTKEVAGSNLCDIGLSLDHRTGRLTVLSAIDNLVKGASGQAIQNLNIMMGFEETSGLTAVPLYP</sequence>
<keyword evidence="1 5" id="KW-0055">Arginine biosynthesis</keyword>
<organism evidence="8 9">
    <name type="scientific">Effusibacillus consociatus</name>
    <dbReference type="NCBI Taxonomy" id="1117041"/>
    <lineage>
        <taxon>Bacteria</taxon>
        <taxon>Bacillati</taxon>
        <taxon>Bacillota</taxon>
        <taxon>Bacilli</taxon>
        <taxon>Bacillales</taxon>
        <taxon>Alicyclobacillaceae</taxon>
        <taxon>Effusibacillus</taxon>
    </lineage>
</organism>
<evidence type="ECO:0000313" key="9">
    <source>
        <dbReference type="Proteomes" id="UP001596002"/>
    </source>
</evidence>
<dbReference type="InterPro" id="IPR050085">
    <property type="entry name" value="AGPR"/>
</dbReference>
<comment type="caution">
    <text evidence="8">The sequence shown here is derived from an EMBL/GenBank/DDBJ whole genome shotgun (WGS) entry which is preliminary data.</text>
</comment>
<dbReference type="Gene3D" id="3.30.360.10">
    <property type="entry name" value="Dihydrodipicolinate Reductase, domain 2"/>
    <property type="match status" value="1"/>
</dbReference>
<accession>A0ABV9Q6M3</accession>
<evidence type="ECO:0000256" key="3">
    <source>
        <dbReference type="ARBA" id="ARBA00022857"/>
    </source>
</evidence>
<evidence type="ECO:0000259" key="7">
    <source>
        <dbReference type="SMART" id="SM00859"/>
    </source>
</evidence>
<evidence type="ECO:0000256" key="6">
    <source>
        <dbReference type="PROSITE-ProRule" id="PRU10010"/>
    </source>
</evidence>
<dbReference type="Proteomes" id="UP001596002">
    <property type="component" value="Unassembled WGS sequence"/>
</dbReference>
<proteinExistence type="inferred from homology"/>
<dbReference type="GO" id="GO:0003942">
    <property type="term" value="F:N-acetyl-gamma-glutamyl-phosphate reductase activity"/>
    <property type="evidence" value="ECO:0007669"/>
    <property type="project" value="UniProtKB-EC"/>
</dbReference>
<dbReference type="InterPro" id="IPR023013">
    <property type="entry name" value="AGPR_AS"/>
</dbReference>
<reference evidence="9" key="1">
    <citation type="journal article" date="2019" name="Int. J. Syst. Evol. Microbiol.">
        <title>The Global Catalogue of Microorganisms (GCM) 10K type strain sequencing project: providing services to taxonomists for standard genome sequencing and annotation.</title>
        <authorList>
            <consortium name="The Broad Institute Genomics Platform"/>
            <consortium name="The Broad Institute Genome Sequencing Center for Infectious Disease"/>
            <person name="Wu L."/>
            <person name="Ma J."/>
        </authorList>
    </citation>
    <scope>NUCLEOTIDE SEQUENCE [LARGE SCALE GENOMIC DNA]</scope>
    <source>
        <strain evidence="9">WYCCWR 12678</strain>
    </source>
</reference>
<dbReference type="InterPro" id="IPR036291">
    <property type="entry name" value="NAD(P)-bd_dom_sf"/>
</dbReference>
<dbReference type="Gene3D" id="3.40.50.720">
    <property type="entry name" value="NAD(P)-binding Rossmann-like Domain"/>
    <property type="match status" value="1"/>
</dbReference>
<evidence type="ECO:0000256" key="2">
    <source>
        <dbReference type="ARBA" id="ARBA00022605"/>
    </source>
</evidence>
<comment type="subcellular location">
    <subcellularLocation>
        <location evidence="5">Cytoplasm</location>
    </subcellularLocation>
</comment>
<dbReference type="Pfam" id="PF01118">
    <property type="entry name" value="Semialdhyde_dh"/>
    <property type="match status" value="1"/>
</dbReference>
<protein>
    <recommendedName>
        <fullName evidence="5">N-acetyl-gamma-glutamyl-phosphate reductase</fullName>
        <shortName evidence="5">AGPR</shortName>
        <ecNumber evidence="5">1.2.1.38</ecNumber>
    </recommendedName>
    <alternativeName>
        <fullName evidence="5">N-acetyl-glutamate semialdehyde dehydrogenase</fullName>
        <shortName evidence="5">NAGSA dehydrogenase</shortName>
    </alternativeName>
</protein>
<dbReference type="CDD" id="cd23934">
    <property type="entry name" value="AGPR_1_C"/>
    <property type="match status" value="1"/>
</dbReference>
<dbReference type="SMART" id="SM00859">
    <property type="entry name" value="Semialdhyde_dh"/>
    <property type="match status" value="1"/>
</dbReference>
<comment type="function">
    <text evidence="5">Catalyzes the NADPH-dependent reduction of N-acetyl-5-glutamyl phosphate to yield N-acetyl-L-glutamate 5-semialdehyde.</text>
</comment>
<dbReference type="PROSITE" id="PS01224">
    <property type="entry name" value="ARGC"/>
    <property type="match status" value="1"/>
</dbReference>
<dbReference type="SUPFAM" id="SSF51735">
    <property type="entry name" value="NAD(P)-binding Rossmann-fold domains"/>
    <property type="match status" value="1"/>
</dbReference>
<dbReference type="InterPro" id="IPR000534">
    <property type="entry name" value="Semialdehyde_DH_NAD-bd"/>
</dbReference>
<dbReference type="EMBL" id="JBHSHC010000099">
    <property type="protein sequence ID" value="MFC4768297.1"/>
    <property type="molecule type" value="Genomic_DNA"/>
</dbReference>
<dbReference type="PANTHER" id="PTHR32338">
    <property type="entry name" value="N-ACETYL-GAMMA-GLUTAMYL-PHOSPHATE REDUCTASE, CHLOROPLASTIC-RELATED-RELATED"/>
    <property type="match status" value="1"/>
</dbReference>
<feature type="active site" evidence="5 6">
    <location>
        <position position="149"/>
    </location>
</feature>
<evidence type="ECO:0000313" key="8">
    <source>
        <dbReference type="EMBL" id="MFC4768297.1"/>
    </source>
</evidence>
<dbReference type="RefSeq" id="WP_380026253.1">
    <property type="nucleotide sequence ID" value="NZ_JBHSHC010000099.1"/>
</dbReference>
<gene>
    <name evidence="5 8" type="primary">argC</name>
    <name evidence="8" type="ORF">ACFO8Q_13165</name>
</gene>